<keyword evidence="11 13" id="KW-0030">Aminoacyl-tRNA synthetase</keyword>
<dbReference type="NCBIfam" id="TIGR00468">
    <property type="entry name" value="pheS"/>
    <property type="match status" value="1"/>
</dbReference>
<proteinExistence type="inferred from homology"/>
<comment type="caution">
    <text evidence="15">The sequence shown here is derived from an EMBL/GenBank/DDBJ whole genome shotgun (WGS) entry which is preliminary data.</text>
</comment>
<reference evidence="16" key="1">
    <citation type="submission" date="2018-02" db="EMBL/GenBank/DDBJ databases">
        <title>Genome sequence of Candidatus Liberibacter europaeus.</title>
        <authorList>
            <person name="Frampton R.A."/>
            <person name="Thompson S.M."/>
            <person name="David C."/>
            <person name="Addison S.M."/>
            <person name="Smith G.R."/>
        </authorList>
    </citation>
    <scope>NUCLEOTIDE SEQUENCE [LARGE SCALE GENOMIC DNA]</scope>
</reference>
<dbReference type="GO" id="GO:0004826">
    <property type="term" value="F:phenylalanine-tRNA ligase activity"/>
    <property type="evidence" value="ECO:0007669"/>
    <property type="project" value="UniProtKB-UniRule"/>
</dbReference>
<evidence type="ECO:0000256" key="1">
    <source>
        <dbReference type="ARBA" id="ARBA00004496"/>
    </source>
</evidence>
<dbReference type="InterPro" id="IPR004188">
    <property type="entry name" value="Phe-tRNA_ligase_II_N"/>
</dbReference>
<dbReference type="InterPro" id="IPR002319">
    <property type="entry name" value="Phenylalanyl-tRNA_Synthase"/>
</dbReference>
<dbReference type="PANTHER" id="PTHR11538">
    <property type="entry name" value="PHENYLALANYL-TRNA SYNTHETASE"/>
    <property type="match status" value="1"/>
</dbReference>
<feature type="binding site" evidence="13">
    <location>
        <position position="267"/>
    </location>
    <ligand>
        <name>Mg(2+)</name>
        <dbReference type="ChEBI" id="CHEBI:18420"/>
        <note>shared with beta subunit</note>
    </ligand>
</feature>
<dbReference type="InterPro" id="IPR004529">
    <property type="entry name" value="Phe-tRNA-synth_IIc_asu"/>
</dbReference>
<dbReference type="GO" id="GO:0005737">
    <property type="term" value="C:cytoplasm"/>
    <property type="evidence" value="ECO:0007669"/>
    <property type="project" value="UniProtKB-SubCell"/>
</dbReference>
<evidence type="ECO:0000256" key="4">
    <source>
        <dbReference type="ARBA" id="ARBA00022490"/>
    </source>
</evidence>
<evidence type="ECO:0000256" key="2">
    <source>
        <dbReference type="ARBA" id="ARBA00010207"/>
    </source>
</evidence>
<dbReference type="GO" id="GO:0006432">
    <property type="term" value="P:phenylalanyl-tRNA aminoacylation"/>
    <property type="evidence" value="ECO:0007669"/>
    <property type="project" value="UniProtKB-UniRule"/>
</dbReference>
<dbReference type="Gene3D" id="3.30.930.10">
    <property type="entry name" value="Bira Bifunctional Protein, Domain 2"/>
    <property type="match status" value="1"/>
</dbReference>
<dbReference type="InterPro" id="IPR022911">
    <property type="entry name" value="Phe_tRNA_ligase_alpha1_bac"/>
</dbReference>
<evidence type="ECO:0000256" key="7">
    <source>
        <dbReference type="ARBA" id="ARBA00022741"/>
    </source>
</evidence>
<comment type="catalytic activity">
    <reaction evidence="12 13">
        <text>tRNA(Phe) + L-phenylalanine + ATP = L-phenylalanyl-tRNA(Phe) + AMP + diphosphate + H(+)</text>
        <dbReference type="Rhea" id="RHEA:19413"/>
        <dbReference type="Rhea" id="RHEA-COMP:9668"/>
        <dbReference type="Rhea" id="RHEA-COMP:9699"/>
        <dbReference type="ChEBI" id="CHEBI:15378"/>
        <dbReference type="ChEBI" id="CHEBI:30616"/>
        <dbReference type="ChEBI" id="CHEBI:33019"/>
        <dbReference type="ChEBI" id="CHEBI:58095"/>
        <dbReference type="ChEBI" id="CHEBI:78442"/>
        <dbReference type="ChEBI" id="CHEBI:78531"/>
        <dbReference type="ChEBI" id="CHEBI:456215"/>
        <dbReference type="EC" id="6.1.1.20"/>
    </reaction>
</comment>
<dbReference type="AlphaFoldDB" id="A0A2T4VXV8"/>
<comment type="subcellular location">
    <subcellularLocation>
        <location evidence="1 13">Cytoplasm</location>
    </subcellularLocation>
</comment>
<dbReference type="GO" id="GO:0005524">
    <property type="term" value="F:ATP binding"/>
    <property type="evidence" value="ECO:0007669"/>
    <property type="project" value="UniProtKB-UniRule"/>
</dbReference>
<keyword evidence="9 13" id="KW-0460">Magnesium</keyword>
<evidence type="ECO:0000313" key="15">
    <source>
        <dbReference type="EMBL" id="PTL86613.1"/>
    </source>
</evidence>
<keyword evidence="7 13" id="KW-0547">Nucleotide-binding</keyword>
<dbReference type="GO" id="GO:0000049">
    <property type="term" value="F:tRNA binding"/>
    <property type="evidence" value="ECO:0007669"/>
    <property type="project" value="InterPro"/>
</dbReference>
<comment type="subunit">
    <text evidence="3 13">Tetramer of two alpha and two beta subunits.</text>
</comment>
<dbReference type="EC" id="6.1.1.20" evidence="13"/>
<evidence type="ECO:0000313" key="16">
    <source>
        <dbReference type="Proteomes" id="UP000240811"/>
    </source>
</evidence>
<dbReference type="Pfam" id="PF02912">
    <property type="entry name" value="Phe_tRNA-synt_N"/>
    <property type="match status" value="1"/>
</dbReference>
<gene>
    <name evidence="13" type="primary">pheS</name>
    <name evidence="15" type="ORF">C4617_01990</name>
</gene>
<dbReference type="EMBL" id="PSQJ01000002">
    <property type="protein sequence ID" value="PTL86613.1"/>
    <property type="molecule type" value="Genomic_DNA"/>
</dbReference>
<dbReference type="SUPFAM" id="SSF55681">
    <property type="entry name" value="Class II aaRS and biotin synthetases"/>
    <property type="match status" value="1"/>
</dbReference>
<evidence type="ECO:0000259" key="14">
    <source>
        <dbReference type="PROSITE" id="PS50862"/>
    </source>
</evidence>
<evidence type="ECO:0000256" key="10">
    <source>
        <dbReference type="ARBA" id="ARBA00022917"/>
    </source>
</evidence>
<keyword evidence="6 13" id="KW-0479">Metal-binding</keyword>
<dbReference type="InterPro" id="IPR006195">
    <property type="entry name" value="aa-tRNA-synth_II"/>
</dbReference>
<feature type="domain" description="Aminoacyl-transfer RNA synthetases class-II family profile" evidence="14">
    <location>
        <begin position="134"/>
        <end position="355"/>
    </location>
</feature>
<evidence type="ECO:0000256" key="3">
    <source>
        <dbReference type="ARBA" id="ARBA00011209"/>
    </source>
</evidence>
<dbReference type="PROSITE" id="PS50862">
    <property type="entry name" value="AA_TRNA_LIGASE_II"/>
    <property type="match status" value="1"/>
</dbReference>
<organism evidence="15 16">
    <name type="scientific">Candidatus Liberibacter europaeus</name>
    <dbReference type="NCBI Taxonomy" id="744859"/>
    <lineage>
        <taxon>Bacteria</taxon>
        <taxon>Pseudomonadati</taxon>
        <taxon>Pseudomonadota</taxon>
        <taxon>Alphaproteobacteria</taxon>
        <taxon>Hyphomicrobiales</taxon>
        <taxon>Rhizobiaceae</taxon>
        <taxon>Liberibacter</taxon>
    </lineage>
</organism>
<comment type="similarity">
    <text evidence="2 13">Belongs to the class-II aminoacyl-tRNA synthetase family. Phe-tRNA synthetase alpha subunit type 1 subfamily.</text>
</comment>
<keyword evidence="5 13" id="KW-0436">Ligase</keyword>
<dbReference type="HAMAP" id="MF_00281">
    <property type="entry name" value="Phe_tRNA_synth_alpha1"/>
    <property type="match status" value="1"/>
</dbReference>
<evidence type="ECO:0000256" key="12">
    <source>
        <dbReference type="ARBA" id="ARBA00049255"/>
    </source>
</evidence>
<dbReference type="InterPro" id="IPR010978">
    <property type="entry name" value="tRNA-bd_arm"/>
</dbReference>
<evidence type="ECO:0000256" key="8">
    <source>
        <dbReference type="ARBA" id="ARBA00022840"/>
    </source>
</evidence>
<keyword evidence="4 13" id="KW-0963">Cytoplasm</keyword>
<dbReference type="SUPFAM" id="SSF46589">
    <property type="entry name" value="tRNA-binding arm"/>
    <property type="match status" value="1"/>
</dbReference>
<dbReference type="Pfam" id="PF01409">
    <property type="entry name" value="tRNA-synt_2d"/>
    <property type="match status" value="1"/>
</dbReference>
<evidence type="ECO:0000256" key="13">
    <source>
        <dbReference type="HAMAP-Rule" id="MF_00281"/>
    </source>
</evidence>
<sequence>MTNSNTFDDDLRILRSSTIDSISCASDVDQLEAIRISVLGKKGTITNFLKDLKNLDTDLKRSRGFVLNELKVELFEKISARREFLKNIAVIKQLSSESVDVTLPVRSSPCHRGRVHPITQVIDEVTCIFMDMGFVVEEGADIETDYYNFSALNFPDAHPARQMHDTFFMNGIDKKKHKLLRTHTSPVQIRIMESQDLPIKAIIPGKTYRRDSDSTHSPMFHQIEGLVVNEFATIANLRWLIESFCKSFFEINSLKMRFRPSFFPFTEPSFEVDIQCSRHDGIIKFGEGTEWMEILGCGMVHPKVLSNVGIDPDLYQGFAWGIGLDRLAMLKYGMPDIRDFFGADVRWIENYGFSPLEVPPLFYSS</sequence>
<keyword evidence="10 13" id="KW-0648">Protein biosynthesis</keyword>
<evidence type="ECO:0000256" key="6">
    <source>
        <dbReference type="ARBA" id="ARBA00022723"/>
    </source>
</evidence>
<name>A0A2T4VXV8_9HYPH</name>
<evidence type="ECO:0000256" key="11">
    <source>
        <dbReference type="ARBA" id="ARBA00023146"/>
    </source>
</evidence>
<comment type="cofactor">
    <cofactor evidence="13">
        <name>Mg(2+)</name>
        <dbReference type="ChEBI" id="CHEBI:18420"/>
    </cofactor>
    <text evidence="13">Binds 2 magnesium ions per tetramer.</text>
</comment>
<evidence type="ECO:0000256" key="5">
    <source>
        <dbReference type="ARBA" id="ARBA00022598"/>
    </source>
</evidence>
<dbReference type="PANTHER" id="PTHR11538:SF41">
    <property type="entry name" value="PHENYLALANINE--TRNA LIGASE, MITOCHONDRIAL"/>
    <property type="match status" value="1"/>
</dbReference>
<protein>
    <recommendedName>
        <fullName evidence="13">Phenylalanine--tRNA ligase alpha subunit</fullName>
        <ecNumber evidence="13">6.1.1.20</ecNumber>
    </recommendedName>
    <alternativeName>
        <fullName evidence="13">Phenylalanyl-tRNA synthetase alpha subunit</fullName>
        <shortName evidence="13">PheRS</shortName>
    </alternativeName>
</protein>
<evidence type="ECO:0000256" key="9">
    <source>
        <dbReference type="ARBA" id="ARBA00022842"/>
    </source>
</evidence>
<dbReference type="CDD" id="cd00496">
    <property type="entry name" value="PheRS_alpha_core"/>
    <property type="match status" value="1"/>
</dbReference>
<dbReference type="InterPro" id="IPR045864">
    <property type="entry name" value="aa-tRNA-synth_II/BPL/LPL"/>
</dbReference>
<dbReference type="GO" id="GO:0000287">
    <property type="term" value="F:magnesium ion binding"/>
    <property type="evidence" value="ECO:0007669"/>
    <property type="project" value="UniProtKB-UniRule"/>
</dbReference>
<accession>A0A2T4VXV8</accession>
<dbReference type="Proteomes" id="UP000240811">
    <property type="component" value="Unassembled WGS sequence"/>
</dbReference>
<keyword evidence="8 13" id="KW-0067">ATP-binding</keyword>